<proteinExistence type="predicted"/>
<protein>
    <submittedName>
        <fullName evidence="1">Uncharacterized protein</fullName>
    </submittedName>
</protein>
<gene>
    <name evidence="1" type="ORF">CGLO_15011</name>
</gene>
<organism evidence="1 2">
    <name type="scientific">Colletotrichum gloeosporioides (strain Cg-14)</name>
    <name type="common">Anthracnose fungus</name>
    <name type="synonym">Glomerella cingulata</name>
    <dbReference type="NCBI Taxonomy" id="1237896"/>
    <lineage>
        <taxon>Eukaryota</taxon>
        <taxon>Fungi</taxon>
        <taxon>Dikarya</taxon>
        <taxon>Ascomycota</taxon>
        <taxon>Pezizomycotina</taxon>
        <taxon>Sordariomycetes</taxon>
        <taxon>Hypocreomycetidae</taxon>
        <taxon>Glomerellales</taxon>
        <taxon>Glomerellaceae</taxon>
        <taxon>Colletotrichum</taxon>
        <taxon>Colletotrichum gloeosporioides species complex</taxon>
    </lineage>
</organism>
<accession>T0JZR3</accession>
<dbReference type="AlphaFoldDB" id="T0JZR3"/>
<dbReference type="HOGENOM" id="CLU_3431996_0_0_1"/>
<evidence type="ECO:0000313" key="2">
    <source>
        <dbReference type="Proteomes" id="UP000015530"/>
    </source>
</evidence>
<dbReference type="EMBL" id="AMYD01003564">
    <property type="protein sequence ID" value="EQB46018.1"/>
    <property type="molecule type" value="Genomic_DNA"/>
</dbReference>
<reference evidence="2" key="1">
    <citation type="journal article" date="2013" name="Mol. Plant Microbe Interact.">
        <title>Global aspects of pacC regulation of pathogenicity genes in Colletotrichum gloeosporioides as revealed by transcriptome analysis.</title>
        <authorList>
            <person name="Alkan N."/>
            <person name="Meng X."/>
            <person name="Friedlander G."/>
            <person name="Reuveni E."/>
            <person name="Sukno S."/>
            <person name="Sherman A."/>
            <person name="Thon M."/>
            <person name="Fluhr R."/>
            <person name="Prusky D."/>
        </authorList>
    </citation>
    <scope>NUCLEOTIDE SEQUENCE [LARGE SCALE GENOMIC DNA]</scope>
    <source>
        <strain evidence="2">Cg-14</strain>
    </source>
</reference>
<name>T0JZR3_COLGC</name>
<comment type="caution">
    <text evidence="1">The sequence shown here is derived from an EMBL/GenBank/DDBJ whole genome shotgun (WGS) entry which is preliminary data.</text>
</comment>
<evidence type="ECO:0000313" key="1">
    <source>
        <dbReference type="EMBL" id="EQB46018.1"/>
    </source>
</evidence>
<sequence length="17" mass="1933">MFKRRFTVGAGDVVPPR</sequence>
<dbReference type="Proteomes" id="UP000015530">
    <property type="component" value="Unassembled WGS sequence"/>
</dbReference>